<dbReference type="Pfam" id="PF20178">
    <property type="entry name" value="ToxA_N"/>
    <property type="match status" value="2"/>
</dbReference>
<feature type="domain" description="Dermonecrotic toxin N-terminal" evidence="2">
    <location>
        <begin position="501"/>
        <end position="761"/>
    </location>
</feature>
<name>A0ABX2QRR7_9PSED</name>
<keyword evidence="4" id="KW-1185">Reference proteome</keyword>
<feature type="compositionally biased region" description="Polar residues" evidence="1">
    <location>
        <begin position="1078"/>
        <end position="1091"/>
    </location>
</feature>
<comment type="caution">
    <text evidence="3">The sequence shown here is derived from an EMBL/GenBank/DDBJ whole genome shotgun (WGS) entry which is preliminary data.</text>
</comment>
<feature type="compositionally biased region" description="Low complexity" evidence="1">
    <location>
        <begin position="22"/>
        <end position="34"/>
    </location>
</feature>
<feature type="domain" description="Dermonecrotic toxin N-terminal" evidence="2">
    <location>
        <begin position="129"/>
        <end position="361"/>
    </location>
</feature>
<evidence type="ECO:0000313" key="4">
    <source>
        <dbReference type="Proteomes" id="UP000572863"/>
    </source>
</evidence>
<evidence type="ECO:0000313" key="3">
    <source>
        <dbReference type="EMBL" id="NWD94497.1"/>
    </source>
</evidence>
<reference evidence="3 4" key="1">
    <citation type="submission" date="2020-04" db="EMBL/GenBank/DDBJ databases">
        <title>Molecular characterization of pseudomonads from Agaricus bisporus reveal novel blotch 2 pathogens in Western Europe.</title>
        <authorList>
            <person name="Taparia T."/>
            <person name="Krijger M."/>
            <person name="Haynes E."/>
            <person name="Elpinstone J.G."/>
            <person name="Noble R."/>
            <person name="Van Der Wolf J."/>
        </authorList>
    </citation>
    <scope>NUCLEOTIDE SEQUENCE [LARGE SCALE GENOMIC DNA]</scope>
    <source>
        <strain evidence="3 4">P7774</strain>
    </source>
</reference>
<evidence type="ECO:0000259" key="2">
    <source>
        <dbReference type="Pfam" id="PF20178"/>
    </source>
</evidence>
<sequence>MTLSVQTVAPRPSETLLKPSPANTQSAATITAQQQPAPLSTISTYAPDGFLLPTSPGIQPATAERNALAEHFKVSDTEILIGQHDNLSAKIQRLYSQQPSFKAFVQAQLEKAFPGVRPLNAETIAYNRYTSSGDVETLTSSQPLMSALFDEIRAVLADPDKVMPDESGVRNEFITRQAPEDSAGPAITSGTLHSIARDIATQYPKTLQTFWATPRPNEKQPRIVEPPQNQLLTLHKQQLSTLAALRVSDGTLSPTSKQLIDTALQFPTLAERESAFANGARPGVYPITVDDGTEKGALLAGAFLITKTDNSWTTMPTWPNGRALPLNDANGPVVLYTPSEGFEEFTTPAQARQALADRLDQGGPQTDLLLQQLPLALQNREEPGDDLMRSAEPLTGDVLAEGVPWMLKRQQEDIQARAIQTFTPLSPNPLTDPTSSQALDDSADWSYLLDGSNAMSARDDKLADKLQPEWLKKLSPTQVELFDYLENAEQKSTRVLAPLLEKIPNIGAFSREQIGAALQRLYPSVQVDADKLMVQVETKTRFHLGRPSSNETPFVKSHTVSLTDLALKNPTEFPAAESTQFTQTTFKLPLYDTQGKPILEADGTQVTWDTEQLKTLVNTADVGGEYTKLLKKELATDAASGPAGEVRKAWKANLSDSLEKDELLAELNPDAYKANAKQDTTTKRGAQWVAAVLGYPDDADRPQVDGKTIVANALIQRGLPVQGAMVIGNQTDKAMVLYTPDAPDGISFRELEDQAALNTLLDKNEWRIYTANRKSPVKKDDVDKAYAALKRGPLDYLMNPFKIVDTTVQTLKLQGSASTLQPIKGNFQDELYKQHVQLVIDKADHQSVSSAEVAIQSKINKAQFGIEVGMALLDVVPVIGKGLSAGARLAKNGLRVLRANGKVLPRMIKSPRLGRAVYADIPATATRLPNVRTAPLRPVLNNTPPPQPRLPPVVNTPPSAGTATPRDLSAFTVPDDVIKGVPMSASGTYNVGENFYVRYTDGTGVNKVYLIDSGFHARTGTVSILDPNEPLTRSTFFRRRENLVRASNGEWRSSRLPAGAPSPGEAARAPKRPLGPNPHSSGNTPSSQTLTKRPRVPEAFPGEKAQLEPPVKGKTVFYKYVAKDRHAKFNADRFFSPSDTNLKGDPLPRGKGRHYFTDLAPDDMPSKQLSETIFGRRKYGNWEDKMTYHYEVNTSGLNLVQSPDNPHIFYLETPFSIPTTYRSGPNADLTNRIISHGRTPLTT</sequence>
<gene>
    <name evidence="3" type="ORF">HX871_08740</name>
</gene>
<dbReference type="EMBL" id="JACARY010000012">
    <property type="protein sequence ID" value="NWD94497.1"/>
    <property type="molecule type" value="Genomic_DNA"/>
</dbReference>
<feature type="region of interest" description="Disordered" evidence="1">
    <location>
        <begin position="1048"/>
        <end position="1094"/>
    </location>
</feature>
<organism evidence="3 4">
    <name type="scientific">Pseudomonas reactans</name>
    <dbReference type="NCBI Taxonomy" id="117680"/>
    <lineage>
        <taxon>Bacteria</taxon>
        <taxon>Pseudomonadati</taxon>
        <taxon>Pseudomonadota</taxon>
        <taxon>Gammaproteobacteria</taxon>
        <taxon>Pseudomonadales</taxon>
        <taxon>Pseudomonadaceae</taxon>
        <taxon>Pseudomonas</taxon>
    </lineage>
</organism>
<feature type="region of interest" description="Disordered" evidence="1">
    <location>
        <begin position="935"/>
        <end position="967"/>
    </location>
</feature>
<evidence type="ECO:0000256" key="1">
    <source>
        <dbReference type="SAM" id="MobiDB-lite"/>
    </source>
</evidence>
<dbReference type="Proteomes" id="UP000572863">
    <property type="component" value="Unassembled WGS sequence"/>
</dbReference>
<feature type="compositionally biased region" description="Pro residues" evidence="1">
    <location>
        <begin position="943"/>
        <end position="955"/>
    </location>
</feature>
<accession>A0ABX2QRR7</accession>
<dbReference type="RefSeq" id="WP_177052692.1">
    <property type="nucleotide sequence ID" value="NZ_JACAQM010000014.1"/>
</dbReference>
<proteinExistence type="predicted"/>
<protein>
    <recommendedName>
        <fullName evidence="2">Dermonecrotic toxin N-terminal domain-containing protein</fullName>
    </recommendedName>
</protein>
<feature type="region of interest" description="Disordered" evidence="1">
    <location>
        <begin position="1"/>
        <end position="34"/>
    </location>
</feature>
<dbReference type="InterPro" id="IPR046673">
    <property type="entry name" value="ToxA_N"/>
</dbReference>